<dbReference type="CDD" id="cd01392">
    <property type="entry name" value="HTH_LacI"/>
    <property type="match status" value="1"/>
</dbReference>
<proteinExistence type="predicted"/>
<organism evidence="6 7">
    <name type="scientific">Lysobacter gummosus</name>
    <dbReference type="NCBI Taxonomy" id="262324"/>
    <lineage>
        <taxon>Bacteria</taxon>
        <taxon>Pseudomonadati</taxon>
        <taxon>Pseudomonadota</taxon>
        <taxon>Gammaproteobacteria</taxon>
        <taxon>Lysobacterales</taxon>
        <taxon>Lysobacteraceae</taxon>
        <taxon>Lysobacter</taxon>
    </lineage>
</organism>
<dbReference type="PRINTS" id="PR00036">
    <property type="entry name" value="HTHLACI"/>
</dbReference>
<dbReference type="Pfam" id="PF00356">
    <property type="entry name" value="LacI"/>
    <property type="match status" value="1"/>
</dbReference>
<keyword evidence="7" id="KW-1185">Reference proteome</keyword>
<feature type="region of interest" description="Disordered" evidence="4">
    <location>
        <begin position="80"/>
        <end position="108"/>
    </location>
</feature>
<dbReference type="PROSITE" id="PS50932">
    <property type="entry name" value="HTH_LACI_2"/>
    <property type="match status" value="1"/>
</dbReference>
<keyword evidence="1" id="KW-0805">Transcription regulation</keyword>
<evidence type="ECO:0000259" key="5">
    <source>
        <dbReference type="PROSITE" id="PS50932"/>
    </source>
</evidence>
<reference evidence="6 7" key="1">
    <citation type="submission" date="2022-03" db="EMBL/GenBank/DDBJ databases">
        <title>Complete genome sequence of Lysobacter capsici VKM B-2533 and Lysobacter gummosus 10.1.1, promising sources of lytic agents.</title>
        <authorList>
            <person name="Tarlachkov S.V."/>
            <person name="Kudryakova I.V."/>
            <person name="Afoshin A.S."/>
            <person name="Leontyevskaya E.A."/>
            <person name="Leontyevskaya N.V."/>
        </authorList>
    </citation>
    <scope>NUCLEOTIDE SEQUENCE [LARGE SCALE GENOMIC DNA]</scope>
    <source>
        <strain evidence="6 7">10.1.1</strain>
    </source>
</reference>
<dbReference type="InterPro" id="IPR010982">
    <property type="entry name" value="Lambda_DNA-bd_dom_sf"/>
</dbReference>
<dbReference type="InterPro" id="IPR000843">
    <property type="entry name" value="HTH_LacI"/>
</dbReference>
<dbReference type="GO" id="GO:0003677">
    <property type="term" value="F:DNA binding"/>
    <property type="evidence" value="ECO:0007669"/>
    <property type="project" value="UniProtKB-KW"/>
</dbReference>
<evidence type="ECO:0000256" key="1">
    <source>
        <dbReference type="ARBA" id="ARBA00023015"/>
    </source>
</evidence>
<evidence type="ECO:0000256" key="2">
    <source>
        <dbReference type="ARBA" id="ARBA00023125"/>
    </source>
</evidence>
<protein>
    <submittedName>
        <fullName evidence="6">LacI family DNA-binding transcriptional regulator</fullName>
    </submittedName>
</protein>
<evidence type="ECO:0000256" key="4">
    <source>
        <dbReference type="SAM" id="MobiDB-lite"/>
    </source>
</evidence>
<gene>
    <name evidence="6" type="ORF">MOV92_08555</name>
</gene>
<dbReference type="SMART" id="SM00354">
    <property type="entry name" value="HTH_LACI"/>
    <property type="match status" value="1"/>
</dbReference>
<keyword evidence="3" id="KW-0804">Transcription</keyword>
<evidence type="ECO:0000313" key="6">
    <source>
        <dbReference type="EMBL" id="UNP31272.1"/>
    </source>
</evidence>
<dbReference type="RefSeq" id="WP_237049854.1">
    <property type="nucleotide sequence ID" value="NZ_CP011131.1"/>
</dbReference>
<accession>A0ABY3XI25</accession>
<feature type="domain" description="HTH lacI-type" evidence="5">
    <location>
        <begin position="24"/>
        <end position="78"/>
    </location>
</feature>
<evidence type="ECO:0000256" key="3">
    <source>
        <dbReference type="ARBA" id="ARBA00023163"/>
    </source>
</evidence>
<dbReference type="PANTHER" id="PTHR30146">
    <property type="entry name" value="LACI-RELATED TRANSCRIPTIONAL REPRESSOR"/>
    <property type="match status" value="1"/>
</dbReference>
<dbReference type="EMBL" id="CP093547">
    <property type="protein sequence ID" value="UNP31272.1"/>
    <property type="molecule type" value="Genomic_DNA"/>
</dbReference>
<sequence>MVVVVASAGKFMAGRRVRAGLPKARIDDVANLAGVSIKTVSRVLNEEPNVSAVTRSKVLKAIEGLNYRPCLEARCLAKNKNQSNPKTTARDCGDASIPPVETTRRSSDGRGSRLYLELLQLADLRKRRILSNSEFELQIINLLASTG</sequence>
<dbReference type="Proteomes" id="UP000829194">
    <property type="component" value="Chromosome"/>
</dbReference>
<keyword evidence="2 6" id="KW-0238">DNA-binding</keyword>
<name>A0ABY3XI25_9GAMM</name>
<evidence type="ECO:0000313" key="7">
    <source>
        <dbReference type="Proteomes" id="UP000829194"/>
    </source>
</evidence>
<dbReference type="PROSITE" id="PS00356">
    <property type="entry name" value="HTH_LACI_1"/>
    <property type="match status" value="1"/>
</dbReference>
<dbReference type="PANTHER" id="PTHR30146:SF109">
    <property type="entry name" value="HTH-TYPE TRANSCRIPTIONAL REGULATOR GALS"/>
    <property type="match status" value="1"/>
</dbReference>
<dbReference type="Gene3D" id="1.10.260.40">
    <property type="entry name" value="lambda repressor-like DNA-binding domains"/>
    <property type="match status" value="1"/>
</dbReference>
<dbReference type="SUPFAM" id="SSF47413">
    <property type="entry name" value="lambda repressor-like DNA-binding domains"/>
    <property type="match status" value="1"/>
</dbReference>